<dbReference type="RefSeq" id="WP_012201728.1">
    <property type="nucleotide sequence ID" value="NC_010001.1"/>
</dbReference>
<keyword evidence="1" id="KW-0812">Transmembrane</keyword>
<dbReference type="Proteomes" id="UP000000370">
    <property type="component" value="Chromosome"/>
</dbReference>
<dbReference type="PANTHER" id="PTHR46211">
    <property type="entry name" value="GLYCEROPHOSPHORYL DIESTER PHOSPHODIESTERASE"/>
    <property type="match status" value="1"/>
</dbReference>
<sequence>MNVIITLLIILIVFILLVIFLIAPGKYKKSMVAPLEYRNYAHRGLHNKSKTIPENSMTAFRKAVEHGYGIELDIQFTKDGQIVVFHDDTLNRVCGIDNRLDFYTYKELKQFSLCNTNEHIPLFTDVLKLVNGKVPLIVELKNGPKNRLLCEKAYKILKSYQGDFCVESFQPLIVAWFKKNAPEILRGQLSAGPNEFKKQLTKSQAYVISRVLTNVIARPHFIAYHKKKSAWLVKLSEFLGAIPAVWTVRKNDDSAHYENTNKMVIFEYYSPEPKYKNNNQK</sequence>
<dbReference type="InterPro" id="IPR017946">
    <property type="entry name" value="PLC-like_Pdiesterase_TIM-brl"/>
</dbReference>
<keyword evidence="1" id="KW-0472">Membrane</keyword>
<dbReference type="eggNOG" id="COG0584">
    <property type="taxonomic scope" value="Bacteria"/>
</dbReference>
<dbReference type="PROSITE" id="PS51704">
    <property type="entry name" value="GP_PDE"/>
    <property type="match status" value="1"/>
</dbReference>
<dbReference type="EMBL" id="CP000885">
    <property type="protein sequence ID" value="ABX44080.1"/>
    <property type="molecule type" value="Genomic_DNA"/>
</dbReference>
<dbReference type="GO" id="GO:0006629">
    <property type="term" value="P:lipid metabolic process"/>
    <property type="evidence" value="ECO:0007669"/>
    <property type="project" value="InterPro"/>
</dbReference>
<dbReference type="Pfam" id="PF03009">
    <property type="entry name" value="GDPD"/>
    <property type="match status" value="1"/>
</dbReference>
<dbReference type="PANTHER" id="PTHR46211:SF1">
    <property type="entry name" value="GLYCEROPHOSPHODIESTER PHOSPHODIESTERASE, CYTOPLASMIC"/>
    <property type="match status" value="1"/>
</dbReference>
<organism evidence="3 4">
    <name type="scientific">Lachnoclostridium phytofermentans (strain ATCC 700394 / DSM 18823 / ISDg)</name>
    <name type="common">Clostridium phytofermentans</name>
    <dbReference type="NCBI Taxonomy" id="357809"/>
    <lineage>
        <taxon>Bacteria</taxon>
        <taxon>Bacillati</taxon>
        <taxon>Bacillota</taxon>
        <taxon>Clostridia</taxon>
        <taxon>Lachnospirales</taxon>
        <taxon>Lachnospiraceae</taxon>
    </lineage>
</organism>
<evidence type="ECO:0000313" key="3">
    <source>
        <dbReference type="EMBL" id="ABX44080.1"/>
    </source>
</evidence>
<dbReference type="AlphaFoldDB" id="A9KK89"/>
<accession>A9KK89</accession>
<feature type="domain" description="GP-PDE" evidence="2">
    <location>
        <begin position="37"/>
        <end position="281"/>
    </location>
</feature>
<dbReference type="GO" id="GO:0008081">
    <property type="term" value="F:phosphoric diester hydrolase activity"/>
    <property type="evidence" value="ECO:0007669"/>
    <property type="project" value="InterPro"/>
</dbReference>
<evidence type="ECO:0000259" key="2">
    <source>
        <dbReference type="PROSITE" id="PS51704"/>
    </source>
</evidence>
<dbReference type="SUPFAM" id="SSF51695">
    <property type="entry name" value="PLC-like phosphodiesterases"/>
    <property type="match status" value="1"/>
</dbReference>
<name>A9KK89_LACP7</name>
<dbReference type="HOGENOM" id="CLU_030006_10_0_9"/>
<reference evidence="4" key="1">
    <citation type="submission" date="2007-11" db="EMBL/GenBank/DDBJ databases">
        <title>Complete genome sequence of Clostridium phytofermentans ISDg.</title>
        <authorList>
            <person name="Leschine S.B."/>
            <person name="Warnick T.A."/>
            <person name="Blanchard J.L."/>
            <person name="Schnell D.J."/>
            <person name="Petit E.L."/>
            <person name="LaTouf W.G."/>
            <person name="Copeland A."/>
            <person name="Lucas S."/>
            <person name="Lapidus A."/>
            <person name="Barry K."/>
            <person name="Glavina del Rio T."/>
            <person name="Dalin E."/>
            <person name="Tice H."/>
            <person name="Pitluck S."/>
            <person name="Kiss H."/>
            <person name="Brettin T."/>
            <person name="Bruce D."/>
            <person name="Detter J.C."/>
            <person name="Han C."/>
            <person name="Kuske C."/>
            <person name="Schmutz J."/>
            <person name="Larimer F."/>
            <person name="Land M."/>
            <person name="Hauser L."/>
            <person name="Kyrpides N."/>
            <person name="Kim E.A."/>
            <person name="Richardson P."/>
        </authorList>
    </citation>
    <scope>NUCLEOTIDE SEQUENCE [LARGE SCALE GENOMIC DNA]</scope>
    <source>
        <strain evidence="4">ATCC 700394 / DSM 18823 / ISDg</strain>
    </source>
</reference>
<protein>
    <submittedName>
        <fullName evidence="3">Glycerophosphoryl diester phosphodiesterase</fullName>
    </submittedName>
</protein>
<dbReference type="STRING" id="357809.Cphy_3733"/>
<dbReference type="KEGG" id="cpy:Cphy_3733"/>
<proteinExistence type="predicted"/>
<dbReference type="Gene3D" id="3.20.20.190">
    <property type="entry name" value="Phosphatidylinositol (PI) phosphodiesterase"/>
    <property type="match status" value="1"/>
</dbReference>
<evidence type="ECO:0000313" key="4">
    <source>
        <dbReference type="Proteomes" id="UP000000370"/>
    </source>
</evidence>
<gene>
    <name evidence="3" type="ordered locus">Cphy_3733</name>
</gene>
<evidence type="ECO:0000256" key="1">
    <source>
        <dbReference type="SAM" id="Phobius"/>
    </source>
</evidence>
<keyword evidence="4" id="KW-1185">Reference proteome</keyword>
<feature type="transmembrane region" description="Helical" evidence="1">
    <location>
        <begin position="6"/>
        <end position="23"/>
    </location>
</feature>
<dbReference type="InterPro" id="IPR030395">
    <property type="entry name" value="GP_PDE_dom"/>
</dbReference>
<keyword evidence="1" id="KW-1133">Transmembrane helix</keyword>